<keyword evidence="1" id="KW-0472">Membrane</keyword>
<dbReference type="EMBL" id="JAUHJS010000002">
    <property type="protein sequence ID" value="MDN4164782.1"/>
    <property type="molecule type" value="Genomic_DNA"/>
</dbReference>
<proteinExistence type="predicted"/>
<dbReference type="RefSeq" id="WP_320003308.1">
    <property type="nucleotide sequence ID" value="NZ_JAUHJS010000002.1"/>
</dbReference>
<feature type="transmembrane region" description="Helical" evidence="1">
    <location>
        <begin position="82"/>
        <end position="100"/>
    </location>
</feature>
<gene>
    <name evidence="2" type="ORF">QWY31_04670</name>
</gene>
<accession>A0ABT8F2U9</accession>
<feature type="transmembrane region" description="Helical" evidence="1">
    <location>
        <begin position="186"/>
        <end position="204"/>
    </location>
</feature>
<reference evidence="2" key="1">
    <citation type="submission" date="2023-06" db="EMBL/GenBank/DDBJ databases">
        <title>Cytophagales bacterium Strain LB-30, isolated from soil.</title>
        <authorList>
            <person name="Liu B."/>
        </authorList>
    </citation>
    <scope>NUCLEOTIDE SEQUENCE</scope>
    <source>
        <strain evidence="2">LB-30</strain>
    </source>
</reference>
<feature type="transmembrane region" description="Helical" evidence="1">
    <location>
        <begin position="106"/>
        <end position="129"/>
    </location>
</feature>
<keyword evidence="3" id="KW-1185">Reference proteome</keyword>
<dbReference type="Proteomes" id="UP001168552">
    <property type="component" value="Unassembled WGS sequence"/>
</dbReference>
<comment type="caution">
    <text evidence="2">The sequence shown here is derived from an EMBL/GenBank/DDBJ whole genome shotgun (WGS) entry which is preliminary data.</text>
</comment>
<name>A0ABT8F2U9_9BACT</name>
<feature type="transmembrane region" description="Helical" evidence="1">
    <location>
        <begin position="136"/>
        <end position="153"/>
    </location>
</feature>
<feature type="transmembrane region" description="Helical" evidence="1">
    <location>
        <begin position="43"/>
        <end position="70"/>
    </location>
</feature>
<keyword evidence="1" id="KW-0812">Transmembrane</keyword>
<dbReference type="Gene3D" id="1.20.144.10">
    <property type="entry name" value="Phosphatidic acid phosphatase type 2/haloperoxidase"/>
    <property type="match status" value="1"/>
</dbReference>
<organism evidence="2 3">
    <name type="scientific">Shiella aurantiaca</name>
    <dbReference type="NCBI Taxonomy" id="3058365"/>
    <lineage>
        <taxon>Bacteria</taxon>
        <taxon>Pseudomonadati</taxon>
        <taxon>Bacteroidota</taxon>
        <taxon>Cytophagia</taxon>
        <taxon>Cytophagales</taxon>
        <taxon>Shiellaceae</taxon>
        <taxon>Shiella</taxon>
    </lineage>
</organism>
<feature type="transmembrane region" description="Helical" evidence="1">
    <location>
        <begin position="12"/>
        <end position="31"/>
    </location>
</feature>
<protein>
    <submittedName>
        <fullName evidence="2">PA-phosphatase</fullName>
    </submittedName>
</protein>
<evidence type="ECO:0000256" key="1">
    <source>
        <dbReference type="SAM" id="Phobius"/>
    </source>
</evidence>
<evidence type="ECO:0000313" key="2">
    <source>
        <dbReference type="EMBL" id="MDN4164782.1"/>
    </source>
</evidence>
<keyword evidence="1" id="KW-1133">Transmembrane helix</keyword>
<sequence length="205" mass="22555">MTRNLAYGISVIFHPLLLPTLLFGLIFYFLPDVAGMHQGTTQFFMLLAIFITTAIIPTLSLVLLKFSAAIESLQMPNREERVMPFFFISVFYVVTTYLFYDKLRVPSLMVAVLSAITLIILVLSVCTLFVKASAHAAAISGVLVLLGVLQYLYPGSGLLYVVVAMVLIAGSVMWSRLYLQAHSLQEIIIGMCIGLGVSPVVLFLI</sequence>
<evidence type="ECO:0000313" key="3">
    <source>
        <dbReference type="Proteomes" id="UP001168552"/>
    </source>
</evidence>